<dbReference type="Proteomes" id="UP000199197">
    <property type="component" value="Unassembled WGS sequence"/>
</dbReference>
<dbReference type="RefSeq" id="WP_092346860.1">
    <property type="nucleotide sequence ID" value="NZ_CZVW01000001.1"/>
</dbReference>
<dbReference type="AlphaFoldDB" id="A0A0P1MN21"/>
<dbReference type="OrthoDB" id="9774343at2"/>
<proteinExistence type="predicted"/>
<evidence type="ECO:0000313" key="1">
    <source>
        <dbReference type="EMBL" id="CUS96436.1"/>
    </source>
</evidence>
<reference evidence="2" key="1">
    <citation type="submission" date="2015-11" db="EMBL/GenBank/DDBJ databases">
        <authorList>
            <person name="Varghese N."/>
        </authorList>
    </citation>
    <scope>NUCLEOTIDE SEQUENCE [LARGE SCALE GENOMIC DNA]</scope>
    <source>
        <strain evidence="2">JGI-23</strain>
    </source>
</reference>
<dbReference type="EMBL" id="CZVW01000001">
    <property type="protein sequence ID" value="CUS96436.1"/>
    <property type="molecule type" value="Genomic_DNA"/>
</dbReference>
<sequence>MKDGKINTSRFTPILFLTFLSLLMLNFSHAQKIETLAIEKSFAWIGTEEVAQKPEDANYFNNSSSDGENNKYFKKAIAYYDNTVLVSGNVVKKPSDKNRKYLANLISRQINLPRFYWESLPEQTVSKFDEVSSKIYNSLEEINYDVENYLAPELIKILDISKEMRALSLLTEAERNSFIATKAKSLGVSADKVERIMNSGYVVVPFIEKYIALKDTLIKKFKTKDGERQVKIPVIKVQMQGGMTFFKVNFKNNVYSVKPAYAVVQKEDISSFVEIKDNDVTAAEDSAFKVCSLGLVNNFGLTVRNLFKLSAPVAEAGFNSISFPLGKGEGVRIDEGFDVFELVEDVSGEVKPRRVGFVRVNKVGDNRNKNELSSAQIIIGGIFSNRIERGMFVEERPRLPGDIFLGAMLTSVKIQSGVFKLNEPRVSNDTLYIKSSGKFAITGRFNINVNLSTTLDLTIPQFWMTLGGGIGAIPLNAKFFGEDVKIATFASFNWGLMKKFYFRRFAVNFETGVSLSNFEFSIEKKNNQDTVKYALSPRNWFWGGFAGAGFEFVINPDINIGARVFYQFSQRTDEWSYLRKVGDKEERKKIKFGDVNLTGLMYQVYFNLSIKNFARVRKFEE</sequence>
<evidence type="ECO:0000313" key="2">
    <source>
        <dbReference type="Proteomes" id="UP000199197"/>
    </source>
</evidence>
<name>A0A0P1MN21_9BACT</name>
<gene>
    <name evidence="1" type="ORF">JGI23_00124</name>
</gene>
<protein>
    <submittedName>
        <fullName evidence="1">Uncharacterized protein</fullName>
    </submittedName>
</protein>
<keyword evidence="2" id="KW-1185">Reference proteome</keyword>
<organism evidence="1 2">
    <name type="scientific">Candidatus Chryseopegocella kryptomonas</name>
    <dbReference type="NCBI Taxonomy" id="1633643"/>
    <lineage>
        <taxon>Bacteria</taxon>
        <taxon>Pseudomonadati</taxon>
        <taxon>Candidatus Kryptoniota</taxon>
        <taxon>Candidatus Chryseopegocella</taxon>
    </lineage>
</organism>
<accession>A0A0P1MN21</accession>